<dbReference type="NCBIfam" id="NF033678">
    <property type="entry name" value="C69_fam_dipept"/>
    <property type="match status" value="1"/>
</dbReference>
<comment type="catalytic activity">
    <reaction evidence="1">
        <text>an L-aminoacyl-L-amino acid + H2O = 2 an L-alpha-amino acid</text>
        <dbReference type="Rhea" id="RHEA:48940"/>
        <dbReference type="ChEBI" id="CHEBI:15377"/>
        <dbReference type="ChEBI" id="CHEBI:59869"/>
        <dbReference type="ChEBI" id="CHEBI:77460"/>
        <dbReference type="EC" id="3.4.13.19"/>
    </reaction>
</comment>
<dbReference type="GO" id="GO:0006508">
    <property type="term" value="P:proteolysis"/>
    <property type="evidence" value="ECO:0007669"/>
    <property type="project" value="UniProtKB-KW"/>
</dbReference>
<dbReference type="GO" id="GO:0070004">
    <property type="term" value="F:cysteine-type exopeptidase activity"/>
    <property type="evidence" value="ECO:0007669"/>
    <property type="project" value="InterPro"/>
</dbReference>
<dbReference type="Gene3D" id="3.60.60.10">
    <property type="entry name" value="Penicillin V Acylase, Chain A"/>
    <property type="match status" value="1"/>
</dbReference>
<dbReference type="PANTHER" id="PTHR12994">
    <property type="entry name" value="SECERNIN"/>
    <property type="match status" value="1"/>
</dbReference>
<evidence type="ECO:0000256" key="4">
    <source>
        <dbReference type="ARBA" id="ARBA00022801"/>
    </source>
</evidence>
<evidence type="ECO:0000313" key="8">
    <source>
        <dbReference type="EMBL" id="RNM40593.1"/>
    </source>
</evidence>
<keyword evidence="5 6" id="KW-0224">Dipeptidase</keyword>
<dbReference type="InterPro" id="IPR005322">
    <property type="entry name" value="Peptidase_C69"/>
</dbReference>
<evidence type="ECO:0000256" key="5">
    <source>
        <dbReference type="ARBA" id="ARBA00022997"/>
    </source>
</evidence>
<dbReference type="EMBL" id="QICC01000073">
    <property type="protein sequence ID" value="RNM40593.1"/>
    <property type="molecule type" value="Genomic_DNA"/>
</dbReference>
<evidence type="ECO:0000256" key="3">
    <source>
        <dbReference type="ARBA" id="ARBA00022670"/>
    </source>
</evidence>
<accession>A0A3N0IUF4</accession>
<dbReference type="PANTHER" id="PTHR12994:SF17">
    <property type="entry name" value="LD30995P"/>
    <property type="match status" value="1"/>
</dbReference>
<evidence type="ECO:0000256" key="1">
    <source>
        <dbReference type="ARBA" id="ARBA00001670"/>
    </source>
</evidence>
<dbReference type="Proteomes" id="UP000270112">
    <property type="component" value="Unassembled WGS sequence"/>
</dbReference>
<name>A0A3N0IUF4_9ACTN</name>
<gene>
    <name evidence="7" type="ORF">C1876_16640</name>
    <name evidence="8" type="ORF">DMP09_13615</name>
</gene>
<evidence type="ECO:0000256" key="2">
    <source>
        <dbReference type="ARBA" id="ARBA00007225"/>
    </source>
</evidence>
<evidence type="ECO:0000256" key="6">
    <source>
        <dbReference type="RuleBase" id="RU364089"/>
    </source>
</evidence>
<reference evidence="10" key="2">
    <citation type="submission" date="2018-05" db="EMBL/GenBank/DDBJ databases">
        <title>Genome Sequencing of selected type strains of the family Eggerthellaceae.</title>
        <authorList>
            <person name="Danylec N."/>
            <person name="Stoll D.A."/>
            <person name="Doetsch A."/>
            <person name="Huch M."/>
        </authorList>
    </citation>
    <scope>NUCLEOTIDE SEQUENCE [LARGE SCALE GENOMIC DNA]</scope>
    <source>
        <strain evidence="10">DSM 16107</strain>
    </source>
</reference>
<dbReference type="EC" id="3.4.-.-" evidence="6"/>
<reference evidence="7 9" key="1">
    <citation type="journal article" date="2018" name="Elife">
        <title>Discovery and characterization of a prevalent human gut bacterial enzyme sufficient for the inactivation of a family of plant toxins.</title>
        <authorList>
            <person name="Koppel N."/>
            <person name="Bisanz J.E."/>
            <person name="Pandelia M.E."/>
            <person name="Turnbaugh P.J."/>
            <person name="Balskus E.P."/>
        </authorList>
    </citation>
    <scope>NUCLEOTIDE SEQUENCE [LARGE SCALE GENOMIC DNA]</scope>
    <source>
        <strain evidence="7 9">DSM 16107</strain>
    </source>
</reference>
<protein>
    <recommendedName>
        <fullName evidence="6">Dipeptidase</fullName>
        <ecNumber evidence="6">3.4.-.-</ecNumber>
    </recommendedName>
</protein>
<dbReference type="Proteomes" id="UP000253817">
    <property type="component" value="Unassembled WGS sequence"/>
</dbReference>
<sequence length="479" mass="52084">MTGGPMPRSTHCACTSILVGKAATLDGSTLIARTEDNSCACAPKRFTVVPDAAYDHELFTSANNGFALELHGPALRYTSTPEADSSEGLYEEAGINAAGVAMSATESTYANERVLALDPLVEDGLAEDALLSVVLPFITSARDGVRRVGGIVAAHGSAESNSILFADADEVWYMELATGHHWVAQRIPDDAYAVCANRISIQEVDFGSNDFMASEDIRAFVDDNRLNPRPGTFDFRRIFGTYTQQDAHYNTPRVWFGQRAFSPEVEQNPEDLDLPFICRANRLIGVDDVASVLSSHFNGTPFDPLGSDGDERSRGRYRAISLSRTQEGHILQIRPGMPAERAGVHWVALGTTAFSPFVPFFANASSAHPVWEHTGARPETTSAYWLLRTLGMLTESRYASASKPVDDFLGACRCKAHAFVARTDATCAPLAGEALTEALTRENRAFMDELLADLRTLLQDLVMAAAEDSRLSFAMDENL</sequence>
<keyword evidence="3 6" id="KW-0645">Protease</keyword>
<dbReference type="GO" id="GO:0016805">
    <property type="term" value="F:dipeptidase activity"/>
    <property type="evidence" value="ECO:0007669"/>
    <property type="project" value="UniProtKB-KW"/>
</dbReference>
<dbReference type="EMBL" id="PPTT01000046">
    <property type="protein sequence ID" value="RDB64283.1"/>
    <property type="molecule type" value="Genomic_DNA"/>
</dbReference>
<organism evidence="8 10">
    <name type="scientific">Eggerthella sinensis</name>
    <dbReference type="NCBI Taxonomy" id="242230"/>
    <lineage>
        <taxon>Bacteria</taxon>
        <taxon>Bacillati</taxon>
        <taxon>Actinomycetota</taxon>
        <taxon>Coriobacteriia</taxon>
        <taxon>Eggerthellales</taxon>
        <taxon>Eggerthellaceae</taxon>
        <taxon>Eggerthella</taxon>
    </lineage>
</organism>
<dbReference type="AlphaFoldDB" id="A0A3N0IUF4"/>
<keyword evidence="4 6" id="KW-0378">Hydrolase</keyword>
<evidence type="ECO:0000313" key="7">
    <source>
        <dbReference type="EMBL" id="RDB64283.1"/>
    </source>
</evidence>
<dbReference type="Pfam" id="PF03577">
    <property type="entry name" value="Peptidase_C69"/>
    <property type="match status" value="1"/>
</dbReference>
<keyword evidence="9" id="KW-1185">Reference proteome</keyword>
<comment type="caution">
    <text evidence="8">The sequence shown here is derived from an EMBL/GenBank/DDBJ whole genome shotgun (WGS) entry which is preliminary data.</text>
</comment>
<comment type="similarity">
    <text evidence="2 6">Belongs to the peptidase C69 family.</text>
</comment>
<reference evidence="8" key="3">
    <citation type="journal article" date="2019" name="Microbiol. Resour. Announc.">
        <title>Draft Genome Sequences of Type Strains of Gordonibacter faecihominis, Paraeggerthella hongkongensis, Parvibacter caecicola,Slackia equolifaciens, Slackia faecicanis, and Slackia isoflavoniconvertens.</title>
        <authorList>
            <person name="Danylec N."/>
            <person name="Stoll D.A."/>
            <person name="Dotsch A."/>
            <person name="Huch M."/>
        </authorList>
    </citation>
    <scope>NUCLEOTIDE SEQUENCE</scope>
    <source>
        <strain evidence="8">DSM 16107</strain>
    </source>
</reference>
<proteinExistence type="inferred from homology"/>
<dbReference type="InterPro" id="IPR047804">
    <property type="entry name" value="C69_dipept_A-like"/>
</dbReference>
<evidence type="ECO:0000313" key="9">
    <source>
        <dbReference type="Proteomes" id="UP000253817"/>
    </source>
</evidence>
<evidence type="ECO:0000313" key="10">
    <source>
        <dbReference type="Proteomes" id="UP000270112"/>
    </source>
</evidence>